<feature type="non-terminal residue" evidence="2">
    <location>
        <position position="1"/>
    </location>
</feature>
<feature type="region of interest" description="Disordered" evidence="1">
    <location>
        <begin position="1"/>
        <end position="88"/>
    </location>
</feature>
<evidence type="ECO:0000256" key="1">
    <source>
        <dbReference type="SAM" id="MobiDB-lite"/>
    </source>
</evidence>
<comment type="caution">
    <text evidence="2">The sequence shown here is derived from an EMBL/GenBank/DDBJ whole genome shotgun (WGS) entry which is preliminary data.</text>
</comment>
<name>A0ABS8V4W4_DATST</name>
<gene>
    <name evidence="2" type="ORF">HAX54_027394</name>
</gene>
<proteinExistence type="predicted"/>
<feature type="compositionally biased region" description="Polar residues" evidence="1">
    <location>
        <begin position="75"/>
        <end position="88"/>
    </location>
</feature>
<feature type="compositionally biased region" description="Polar residues" evidence="1">
    <location>
        <begin position="27"/>
        <end position="46"/>
    </location>
</feature>
<protein>
    <submittedName>
        <fullName evidence="2">Uncharacterized protein</fullName>
    </submittedName>
</protein>
<dbReference type="EMBL" id="JACEIK010003322">
    <property type="protein sequence ID" value="MCD9641288.1"/>
    <property type="molecule type" value="Genomic_DNA"/>
</dbReference>
<evidence type="ECO:0000313" key="3">
    <source>
        <dbReference type="Proteomes" id="UP000823775"/>
    </source>
</evidence>
<keyword evidence="3" id="KW-1185">Reference proteome</keyword>
<reference evidence="2 3" key="1">
    <citation type="journal article" date="2021" name="BMC Genomics">
        <title>Datura genome reveals duplications of psychoactive alkaloid biosynthetic genes and high mutation rate following tissue culture.</title>
        <authorList>
            <person name="Rajewski A."/>
            <person name="Carter-House D."/>
            <person name="Stajich J."/>
            <person name="Litt A."/>
        </authorList>
    </citation>
    <scope>NUCLEOTIDE SEQUENCE [LARGE SCALE GENOMIC DNA]</scope>
    <source>
        <strain evidence="2">AR-01</strain>
    </source>
</reference>
<organism evidence="2 3">
    <name type="scientific">Datura stramonium</name>
    <name type="common">Jimsonweed</name>
    <name type="synonym">Common thornapple</name>
    <dbReference type="NCBI Taxonomy" id="4076"/>
    <lineage>
        <taxon>Eukaryota</taxon>
        <taxon>Viridiplantae</taxon>
        <taxon>Streptophyta</taxon>
        <taxon>Embryophyta</taxon>
        <taxon>Tracheophyta</taxon>
        <taxon>Spermatophyta</taxon>
        <taxon>Magnoliopsida</taxon>
        <taxon>eudicotyledons</taxon>
        <taxon>Gunneridae</taxon>
        <taxon>Pentapetalae</taxon>
        <taxon>asterids</taxon>
        <taxon>lamiids</taxon>
        <taxon>Solanales</taxon>
        <taxon>Solanaceae</taxon>
        <taxon>Solanoideae</taxon>
        <taxon>Datureae</taxon>
        <taxon>Datura</taxon>
    </lineage>
</organism>
<sequence length="88" mass="9216">KEVYNESIVEDKEEIGMAPSANPEGEPSTQEEGTHGGMSNTSTEKGTSADAEPSDAVDAPEHTTKLDTLGDEPGSSRTTEQQEAQAGH</sequence>
<accession>A0ABS8V4W4</accession>
<dbReference type="Proteomes" id="UP000823775">
    <property type="component" value="Unassembled WGS sequence"/>
</dbReference>
<evidence type="ECO:0000313" key="2">
    <source>
        <dbReference type="EMBL" id="MCD9641288.1"/>
    </source>
</evidence>